<keyword evidence="2" id="KW-1185">Reference proteome</keyword>
<dbReference type="AlphaFoldDB" id="A0AAJ6YJL7"/>
<dbReference type="GeneID" id="105363299"/>
<proteinExistence type="predicted"/>
<evidence type="ECO:0000313" key="3">
    <source>
        <dbReference type="RefSeq" id="XP_011499269.1"/>
    </source>
</evidence>
<sequence length="165" mass="19088">MAEDYIPIKRPKPGDGEEEILQMQEEFMQNKLSPCAKVINLRTEYQKENLQAKKESKFAKNRGVEAQNKRISTNQGYEDFTNVDTDLDNSKQCEENNFDPIHNYLKLSSHIILGNVVERKLNVTKFNFKIDEKVKESLKVGFPTVFEVSETLPIENITIIVSFDQ</sequence>
<gene>
    <name evidence="3" type="primary">LOC105363299</name>
</gene>
<feature type="region of interest" description="Disordered" evidence="1">
    <location>
        <begin position="59"/>
        <end position="84"/>
    </location>
</feature>
<name>A0AAJ6YJL7_9HYME</name>
<organism evidence="2 3">
    <name type="scientific">Ceratosolen solmsi marchali</name>
    <dbReference type="NCBI Taxonomy" id="326594"/>
    <lineage>
        <taxon>Eukaryota</taxon>
        <taxon>Metazoa</taxon>
        <taxon>Ecdysozoa</taxon>
        <taxon>Arthropoda</taxon>
        <taxon>Hexapoda</taxon>
        <taxon>Insecta</taxon>
        <taxon>Pterygota</taxon>
        <taxon>Neoptera</taxon>
        <taxon>Endopterygota</taxon>
        <taxon>Hymenoptera</taxon>
        <taxon>Apocrita</taxon>
        <taxon>Proctotrupomorpha</taxon>
        <taxon>Chalcidoidea</taxon>
        <taxon>Agaonidae</taxon>
        <taxon>Agaoninae</taxon>
        <taxon>Ceratosolen</taxon>
    </lineage>
</organism>
<accession>A0AAJ6YJL7</accession>
<evidence type="ECO:0000256" key="1">
    <source>
        <dbReference type="SAM" id="MobiDB-lite"/>
    </source>
</evidence>
<dbReference type="Proteomes" id="UP000695007">
    <property type="component" value="Unplaced"/>
</dbReference>
<protein>
    <submittedName>
        <fullName evidence="3">Uncharacterized protein LOC105363299</fullName>
    </submittedName>
</protein>
<dbReference type="KEGG" id="csol:105363299"/>
<evidence type="ECO:0000313" key="2">
    <source>
        <dbReference type="Proteomes" id="UP000695007"/>
    </source>
</evidence>
<reference evidence="3" key="1">
    <citation type="submission" date="2025-08" db="UniProtKB">
        <authorList>
            <consortium name="RefSeq"/>
        </authorList>
    </citation>
    <scope>IDENTIFICATION</scope>
</reference>
<dbReference type="RefSeq" id="XP_011499269.1">
    <property type="nucleotide sequence ID" value="XM_011500967.1"/>
</dbReference>